<dbReference type="AlphaFoldDB" id="A0A1D8N9I4"/>
<proteinExistence type="predicted"/>
<dbReference type="VEuPathDB" id="FungiDB:YALI1_C04868g"/>
<organism evidence="1 2">
    <name type="scientific">Yarrowia lipolytica</name>
    <name type="common">Candida lipolytica</name>
    <dbReference type="NCBI Taxonomy" id="4952"/>
    <lineage>
        <taxon>Eukaryota</taxon>
        <taxon>Fungi</taxon>
        <taxon>Dikarya</taxon>
        <taxon>Ascomycota</taxon>
        <taxon>Saccharomycotina</taxon>
        <taxon>Dipodascomycetes</taxon>
        <taxon>Dipodascales</taxon>
        <taxon>Dipodascales incertae sedis</taxon>
        <taxon>Yarrowia</taxon>
    </lineage>
</organism>
<reference evidence="1 2" key="1">
    <citation type="journal article" date="2016" name="PLoS ONE">
        <title>Sequence Assembly of Yarrowia lipolytica Strain W29/CLIB89 Shows Transposable Element Diversity.</title>
        <authorList>
            <person name="Magnan C."/>
            <person name="Yu J."/>
            <person name="Chang I."/>
            <person name="Jahn E."/>
            <person name="Kanomata Y."/>
            <person name="Wu J."/>
            <person name="Zeller M."/>
            <person name="Oakes M."/>
            <person name="Baldi P."/>
            <person name="Sandmeyer S."/>
        </authorList>
    </citation>
    <scope>NUCLEOTIDE SEQUENCE [LARGE SCALE GENOMIC DNA]</scope>
    <source>
        <strain evidence="2">CLIB89(W29)</strain>
    </source>
</reference>
<accession>A0A1D8N9I4</accession>
<dbReference type="EMBL" id="CP017555">
    <property type="protein sequence ID" value="AOW02295.1"/>
    <property type="molecule type" value="Genomic_DNA"/>
</dbReference>
<dbReference type="RefSeq" id="XP_068138300.1">
    <property type="nucleotide sequence ID" value="XM_068282199.1"/>
</dbReference>
<name>A0A1D8N9I4_YARLL</name>
<protein>
    <submittedName>
        <fullName evidence="1">Uncharacterized protein</fullName>
    </submittedName>
</protein>
<dbReference type="Proteomes" id="UP000182444">
    <property type="component" value="Chromosome 1C"/>
</dbReference>
<dbReference type="GeneID" id="94582840"/>
<evidence type="ECO:0000313" key="1">
    <source>
        <dbReference type="EMBL" id="AOW02295.1"/>
    </source>
</evidence>
<gene>
    <name evidence="1" type="ORF">YALI1_C04868g</name>
</gene>
<evidence type="ECO:0000313" key="2">
    <source>
        <dbReference type="Proteomes" id="UP000182444"/>
    </source>
</evidence>
<sequence>MQLLVVNPKKSQRHWKTKSALKSTLKCHYKKNFEPSLEPFGPFSQPSIYFLPFISTHYIGDSEIGCI</sequence>